<dbReference type="EMBL" id="MU842808">
    <property type="protein sequence ID" value="KAK2035660.1"/>
    <property type="molecule type" value="Genomic_DNA"/>
</dbReference>
<dbReference type="Proteomes" id="UP001232148">
    <property type="component" value="Unassembled WGS sequence"/>
</dbReference>
<evidence type="ECO:0000256" key="2">
    <source>
        <dbReference type="SAM" id="MobiDB-lite"/>
    </source>
</evidence>
<evidence type="ECO:0000313" key="4">
    <source>
        <dbReference type="EMBL" id="KAK2035660.1"/>
    </source>
</evidence>
<dbReference type="PANTHER" id="PTHR39468:SF1">
    <property type="entry name" value="MTF2-LIKE C-TERMINAL DOMAIN-CONTAINING PROTEIN"/>
    <property type="match status" value="1"/>
</dbReference>
<evidence type="ECO:0000256" key="1">
    <source>
        <dbReference type="SAM" id="Coils"/>
    </source>
</evidence>
<dbReference type="InterPro" id="IPR043837">
    <property type="entry name" value="Mtf2-like_C"/>
</dbReference>
<sequence length="411" mass="45585">MSVATLTPFLYQTRTILRASAALRSLSTSAGRLHAHPRTRGEQSIPFEWDSPASEQPDIPSGLDNTEKSTITPTEKFIFQNIFADIAKRSGRPDPHAAYQAKDDEPGPRDAILSKFPRSLRRAAQAALELRDAPGDVPFSSRISFKTEEQLREQDAVLEAQREQAARIEAAHNELRTQEIVRLQALLDQCNTDVEVWDVLERDVFSMVAKLGISESDQQVQPPPSQTATKGKGRPKRTQKEEEAAAAAAAVATTLPDPPALEMDAYGPLYSMHLLQGLKTLDQSFTRSSALALNVLPRVKELGLASYVLGVSTPFYNELASILWYRHSDTQAVLDVLDEMQFAGLSYDEQTLRLVDAIEMALASFRRGQLGIFSKAIGAMPGYNLDVKSRVERYGRSVRRSVKEQNGKARY</sequence>
<feature type="compositionally biased region" description="Basic and acidic residues" evidence="2">
    <location>
        <begin position="89"/>
        <end position="108"/>
    </location>
</feature>
<protein>
    <recommendedName>
        <fullName evidence="3">Mtf2-like C-terminal domain-containing protein</fullName>
    </recommendedName>
</protein>
<dbReference type="AlphaFoldDB" id="A0AAD9HUS8"/>
<dbReference type="InterPro" id="IPR040009">
    <property type="entry name" value="Mtf2/C5D6.12-like"/>
</dbReference>
<dbReference type="PANTHER" id="PTHR39468">
    <property type="entry name" value="CHROMOSOME 7, WHOLE GENOME SHOTGUN SEQUENCE"/>
    <property type="match status" value="1"/>
</dbReference>
<accession>A0AAD9HUS8</accession>
<feature type="region of interest" description="Disordered" evidence="2">
    <location>
        <begin position="89"/>
        <end position="110"/>
    </location>
</feature>
<proteinExistence type="predicted"/>
<reference evidence="4" key="1">
    <citation type="submission" date="2021-06" db="EMBL/GenBank/DDBJ databases">
        <title>Comparative genomics, transcriptomics and evolutionary studies reveal genomic signatures of adaptation to plant cell wall in hemibiotrophic fungi.</title>
        <authorList>
            <consortium name="DOE Joint Genome Institute"/>
            <person name="Baroncelli R."/>
            <person name="Diaz J.F."/>
            <person name="Benocci T."/>
            <person name="Peng M."/>
            <person name="Battaglia E."/>
            <person name="Haridas S."/>
            <person name="Andreopoulos W."/>
            <person name="Labutti K."/>
            <person name="Pangilinan J."/>
            <person name="Floch G.L."/>
            <person name="Makela M.R."/>
            <person name="Henrissat B."/>
            <person name="Grigoriev I.V."/>
            <person name="Crouch J.A."/>
            <person name="De Vries R.P."/>
            <person name="Sukno S.A."/>
            <person name="Thon M.R."/>
        </authorList>
    </citation>
    <scope>NUCLEOTIDE SEQUENCE</scope>
    <source>
        <strain evidence="4">MAFF235873</strain>
    </source>
</reference>
<keyword evidence="1" id="KW-0175">Coiled coil</keyword>
<feature type="domain" description="Mtf2-like C-terminal" evidence="3">
    <location>
        <begin position="183"/>
        <end position="364"/>
    </location>
</feature>
<organism evidence="4 5">
    <name type="scientific">Colletotrichum zoysiae</name>
    <dbReference type="NCBI Taxonomy" id="1216348"/>
    <lineage>
        <taxon>Eukaryota</taxon>
        <taxon>Fungi</taxon>
        <taxon>Dikarya</taxon>
        <taxon>Ascomycota</taxon>
        <taxon>Pezizomycotina</taxon>
        <taxon>Sordariomycetes</taxon>
        <taxon>Hypocreomycetidae</taxon>
        <taxon>Glomerellales</taxon>
        <taxon>Glomerellaceae</taxon>
        <taxon>Colletotrichum</taxon>
        <taxon>Colletotrichum graminicola species complex</taxon>
    </lineage>
</organism>
<gene>
    <name evidence="4" type="ORF">LX32DRAFT_3988</name>
</gene>
<feature type="region of interest" description="Disordered" evidence="2">
    <location>
        <begin position="215"/>
        <end position="240"/>
    </location>
</feature>
<dbReference type="Pfam" id="PF19189">
    <property type="entry name" value="Mtf2"/>
    <property type="match status" value="1"/>
</dbReference>
<keyword evidence="5" id="KW-1185">Reference proteome</keyword>
<evidence type="ECO:0000313" key="5">
    <source>
        <dbReference type="Proteomes" id="UP001232148"/>
    </source>
</evidence>
<feature type="region of interest" description="Disordered" evidence="2">
    <location>
        <begin position="29"/>
        <end position="68"/>
    </location>
</feature>
<feature type="coiled-coil region" evidence="1">
    <location>
        <begin position="151"/>
        <end position="178"/>
    </location>
</feature>
<dbReference type="GO" id="GO:0005739">
    <property type="term" value="C:mitochondrion"/>
    <property type="evidence" value="ECO:0007669"/>
    <property type="project" value="InterPro"/>
</dbReference>
<evidence type="ECO:0000259" key="3">
    <source>
        <dbReference type="Pfam" id="PF19189"/>
    </source>
</evidence>
<comment type="caution">
    <text evidence="4">The sequence shown here is derived from an EMBL/GenBank/DDBJ whole genome shotgun (WGS) entry which is preliminary data.</text>
</comment>
<name>A0AAD9HUS8_9PEZI</name>